<comment type="function">
    <text evidence="1">Component of the EKC/KEOPS complex that is required for the formation of a threonylcarbamoyl group on adenosine at position 37 (t(6)A37) in tRNAs that read codons beginning with adenine. The complex is probably involved in the transfer of the threonylcarbamoyl moiety of threonylcarbamoyl-AMP (TC-AMP) to the N6 group of A37. BUD32 has ATPase activity in the context of the EKC/KEOPS complex and likely plays a supporting role to the catalytic subunit KAE1. The EKC/KEOPS complex also promotes both telomere uncapping and telomere elongation. The complex is required for efficient recruitment of transcriptional coactivators.</text>
</comment>
<keyword evidence="8 15" id="KW-0547">Nucleotide-binding</keyword>
<sequence>MPNNDMSFVTQDDHGFNPPTNDLRIHGRPFGLEKAYDYEAGGHHPVHLGDLLHQRYKVLHKLGSGGYANVWLCRDTSSTDPRYVALKIIMAEGSTPNCPELRIYKLIELGLGQESAAEHFCLPLDRFDIDGPNGIHYVFVYPVLGPRVSRVFNVIKLEDPGIPLRELCFQTTLAMAVLHKYGICHGDFRPANILLRLSGLDGLNEEELFAIFGPPQTAQVLKHSGEAHDMPTAPQYVVYPIDWDDVASSAAGSNLIQNKACITDFGECFEISTPTLDLGIPQVYLSPEYCLERKKLPEPWWSETWTARKRYFQDDTDSNGLVVAADNTKENGRTGYGDGDIADIPRVVIDQSYPRSLQAAIAEGLFYEYKNSIEGVERSIPQKEIAIFADLLSKLLRYSPSERISPSEALEHEWFQLEKSDG</sequence>
<evidence type="ECO:0000256" key="1">
    <source>
        <dbReference type="ARBA" id="ARBA00003747"/>
    </source>
</evidence>
<keyword evidence="7" id="KW-0808">Transferase</keyword>
<dbReference type="Proteomes" id="UP000028545">
    <property type="component" value="Unassembled WGS sequence"/>
</dbReference>
<evidence type="ECO:0000256" key="11">
    <source>
        <dbReference type="ARBA" id="ARBA00030980"/>
    </source>
</evidence>
<dbReference type="GeneID" id="27728250"/>
<dbReference type="OrthoDB" id="5979581at2759"/>
<comment type="catalytic activity">
    <reaction evidence="14">
        <text>L-seryl-[protein] + ATP = O-phospho-L-seryl-[protein] + ADP + H(+)</text>
        <dbReference type="Rhea" id="RHEA:17989"/>
        <dbReference type="Rhea" id="RHEA-COMP:9863"/>
        <dbReference type="Rhea" id="RHEA-COMP:11604"/>
        <dbReference type="ChEBI" id="CHEBI:15378"/>
        <dbReference type="ChEBI" id="CHEBI:29999"/>
        <dbReference type="ChEBI" id="CHEBI:30616"/>
        <dbReference type="ChEBI" id="CHEBI:83421"/>
        <dbReference type="ChEBI" id="CHEBI:456216"/>
        <dbReference type="EC" id="2.7.11.1"/>
    </reaction>
</comment>
<keyword evidence="19" id="KW-1185">Reference proteome</keyword>
<dbReference type="InterPro" id="IPR008266">
    <property type="entry name" value="Tyr_kinase_AS"/>
</dbReference>
<evidence type="ECO:0000256" key="7">
    <source>
        <dbReference type="ARBA" id="ARBA00022679"/>
    </source>
</evidence>
<keyword evidence="9" id="KW-0418">Kinase</keyword>
<dbReference type="Gene3D" id="3.30.200.20">
    <property type="entry name" value="Phosphorylase Kinase, domain 1"/>
    <property type="match status" value="1"/>
</dbReference>
<dbReference type="GO" id="GO:0000245">
    <property type="term" value="P:spliceosomal complex assembly"/>
    <property type="evidence" value="ECO:0007669"/>
    <property type="project" value="TreeGrafter"/>
</dbReference>
<evidence type="ECO:0000256" key="6">
    <source>
        <dbReference type="ARBA" id="ARBA00022527"/>
    </source>
</evidence>
<protein>
    <recommendedName>
        <fullName evidence="5">EKC/KEOPS complex subunit BUD32</fullName>
        <ecNumber evidence="3">2.7.11.1</ecNumber>
    </recommendedName>
    <alternativeName>
        <fullName evidence="11 12">Atypical Serine/threonine protein kinase BUD32</fullName>
    </alternativeName>
    <alternativeName>
        <fullName evidence="4">EKC/KEOPS complex subunit bud32</fullName>
    </alternativeName>
</protein>
<evidence type="ECO:0000313" key="19">
    <source>
        <dbReference type="Proteomes" id="UP000028545"/>
    </source>
</evidence>
<dbReference type="SUPFAM" id="SSF56112">
    <property type="entry name" value="Protein kinase-like (PK-like)"/>
    <property type="match status" value="1"/>
</dbReference>
<dbReference type="KEGG" id="sapo:SAPIO_CDS9178"/>
<evidence type="ECO:0000256" key="2">
    <source>
        <dbReference type="ARBA" id="ARBA00011534"/>
    </source>
</evidence>
<dbReference type="SMART" id="SM00220">
    <property type="entry name" value="S_TKc"/>
    <property type="match status" value="1"/>
</dbReference>
<evidence type="ECO:0000256" key="15">
    <source>
        <dbReference type="PROSITE-ProRule" id="PRU10141"/>
    </source>
</evidence>
<evidence type="ECO:0000256" key="9">
    <source>
        <dbReference type="ARBA" id="ARBA00022777"/>
    </source>
</evidence>
<dbReference type="PANTHER" id="PTHR47634">
    <property type="entry name" value="PROTEIN KINASE DOMAIN-CONTAINING PROTEIN-RELATED"/>
    <property type="match status" value="1"/>
</dbReference>
<dbReference type="InterPro" id="IPR051334">
    <property type="entry name" value="SRPK"/>
</dbReference>
<gene>
    <name evidence="18" type="ORF">SAPIO_CDS9178</name>
</gene>
<dbReference type="GO" id="GO:0005737">
    <property type="term" value="C:cytoplasm"/>
    <property type="evidence" value="ECO:0007669"/>
    <property type="project" value="TreeGrafter"/>
</dbReference>
<comment type="subunit">
    <text evidence="2">Component of the EKC/KEOPS complex composed of at least BUD32, CGI121, GON7, KAE1 and PCC1; the whole complex dimerizes.</text>
</comment>
<dbReference type="Gene3D" id="1.10.510.10">
    <property type="entry name" value="Transferase(Phosphotransferase) domain 1"/>
    <property type="match status" value="2"/>
</dbReference>
<evidence type="ECO:0000256" key="8">
    <source>
        <dbReference type="ARBA" id="ARBA00022741"/>
    </source>
</evidence>
<dbReference type="HOGENOM" id="CLU_000288_81_2_1"/>
<dbReference type="EMBL" id="JOWA01000132">
    <property type="protein sequence ID" value="KEZ40140.1"/>
    <property type="molecule type" value="Genomic_DNA"/>
</dbReference>
<evidence type="ECO:0000256" key="3">
    <source>
        <dbReference type="ARBA" id="ARBA00012513"/>
    </source>
</evidence>
<evidence type="ECO:0000256" key="12">
    <source>
        <dbReference type="ARBA" id="ARBA00033194"/>
    </source>
</evidence>
<evidence type="ECO:0000256" key="5">
    <source>
        <dbReference type="ARBA" id="ARBA00019973"/>
    </source>
</evidence>
<organism evidence="18 19">
    <name type="scientific">Pseudallescheria apiosperma</name>
    <name type="common">Scedosporium apiospermum</name>
    <dbReference type="NCBI Taxonomy" id="563466"/>
    <lineage>
        <taxon>Eukaryota</taxon>
        <taxon>Fungi</taxon>
        <taxon>Dikarya</taxon>
        <taxon>Ascomycota</taxon>
        <taxon>Pezizomycotina</taxon>
        <taxon>Sordariomycetes</taxon>
        <taxon>Hypocreomycetidae</taxon>
        <taxon>Microascales</taxon>
        <taxon>Microascaceae</taxon>
        <taxon>Scedosporium</taxon>
    </lineage>
</organism>
<accession>A0A084FYH8</accession>
<evidence type="ECO:0000256" key="10">
    <source>
        <dbReference type="ARBA" id="ARBA00022840"/>
    </source>
</evidence>
<dbReference type="RefSeq" id="XP_016639939.1">
    <property type="nucleotide sequence ID" value="XM_016790636.1"/>
</dbReference>
<dbReference type="PROSITE" id="PS00109">
    <property type="entry name" value="PROTEIN_KINASE_TYR"/>
    <property type="match status" value="1"/>
</dbReference>
<dbReference type="GO" id="GO:0005524">
    <property type="term" value="F:ATP binding"/>
    <property type="evidence" value="ECO:0007669"/>
    <property type="project" value="UniProtKB-UniRule"/>
</dbReference>
<proteinExistence type="predicted"/>
<dbReference type="PROSITE" id="PS00107">
    <property type="entry name" value="PROTEIN_KINASE_ATP"/>
    <property type="match status" value="1"/>
</dbReference>
<dbReference type="InterPro" id="IPR017441">
    <property type="entry name" value="Protein_kinase_ATP_BS"/>
</dbReference>
<feature type="region of interest" description="Disordered" evidence="16">
    <location>
        <begin position="1"/>
        <end position="20"/>
    </location>
</feature>
<dbReference type="OMA" id="DYSKDDC"/>
<feature type="domain" description="Protein kinase" evidence="17">
    <location>
        <begin position="56"/>
        <end position="415"/>
    </location>
</feature>
<dbReference type="GO" id="GO:0050684">
    <property type="term" value="P:regulation of mRNA processing"/>
    <property type="evidence" value="ECO:0007669"/>
    <property type="project" value="TreeGrafter"/>
</dbReference>
<evidence type="ECO:0000256" key="4">
    <source>
        <dbReference type="ARBA" id="ARBA00013948"/>
    </source>
</evidence>
<evidence type="ECO:0000313" key="18">
    <source>
        <dbReference type="EMBL" id="KEZ40140.1"/>
    </source>
</evidence>
<evidence type="ECO:0000256" key="16">
    <source>
        <dbReference type="SAM" id="MobiDB-lite"/>
    </source>
</evidence>
<evidence type="ECO:0000256" key="14">
    <source>
        <dbReference type="ARBA" id="ARBA00048679"/>
    </source>
</evidence>
<dbReference type="AlphaFoldDB" id="A0A084FYH8"/>
<evidence type="ECO:0000256" key="13">
    <source>
        <dbReference type="ARBA" id="ARBA00047899"/>
    </source>
</evidence>
<dbReference type="InterPro" id="IPR000719">
    <property type="entry name" value="Prot_kinase_dom"/>
</dbReference>
<evidence type="ECO:0000259" key="17">
    <source>
        <dbReference type="PROSITE" id="PS50011"/>
    </source>
</evidence>
<feature type="compositionally biased region" description="Polar residues" evidence="16">
    <location>
        <begin position="1"/>
        <end position="10"/>
    </location>
</feature>
<dbReference type="GO" id="GO:0005634">
    <property type="term" value="C:nucleus"/>
    <property type="evidence" value="ECO:0007669"/>
    <property type="project" value="TreeGrafter"/>
</dbReference>
<dbReference type="VEuPathDB" id="FungiDB:SAPIO_CDS9178"/>
<keyword evidence="10 15" id="KW-0067">ATP-binding</keyword>
<dbReference type="GO" id="GO:0004674">
    <property type="term" value="F:protein serine/threonine kinase activity"/>
    <property type="evidence" value="ECO:0007669"/>
    <property type="project" value="UniProtKB-KW"/>
</dbReference>
<feature type="binding site" evidence="15">
    <location>
        <position position="87"/>
    </location>
    <ligand>
        <name>ATP</name>
        <dbReference type="ChEBI" id="CHEBI:30616"/>
    </ligand>
</feature>
<reference evidence="18 19" key="1">
    <citation type="journal article" date="2014" name="Genome Announc.">
        <title>Draft genome sequence of the pathogenic fungus Scedosporium apiospermum.</title>
        <authorList>
            <person name="Vandeputte P."/>
            <person name="Ghamrawi S."/>
            <person name="Rechenmann M."/>
            <person name="Iltis A."/>
            <person name="Giraud S."/>
            <person name="Fleury M."/>
            <person name="Thornton C."/>
            <person name="Delhaes L."/>
            <person name="Meyer W."/>
            <person name="Papon N."/>
            <person name="Bouchara J.P."/>
        </authorList>
    </citation>
    <scope>NUCLEOTIDE SEQUENCE [LARGE SCALE GENOMIC DNA]</scope>
    <source>
        <strain evidence="18 19">IHEM 14462</strain>
    </source>
</reference>
<comment type="caution">
    <text evidence="18">The sequence shown here is derived from an EMBL/GenBank/DDBJ whole genome shotgun (WGS) entry which is preliminary data.</text>
</comment>
<name>A0A084FYH8_PSEDA</name>
<dbReference type="InterPro" id="IPR011009">
    <property type="entry name" value="Kinase-like_dom_sf"/>
</dbReference>
<dbReference type="EC" id="2.7.11.1" evidence="3"/>
<keyword evidence="6" id="KW-0723">Serine/threonine-protein kinase</keyword>
<dbReference type="PROSITE" id="PS50011">
    <property type="entry name" value="PROTEIN_KINASE_DOM"/>
    <property type="match status" value="1"/>
</dbReference>
<dbReference type="PANTHER" id="PTHR47634:SF9">
    <property type="entry name" value="PROTEIN KINASE DOMAIN-CONTAINING PROTEIN-RELATED"/>
    <property type="match status" value="1"/>
</dbReference>
<comment type="catalytic activity">
    <reaction evidence="13">
        <text>L-threonyl-[protein] + ATP = O-phospho-L-threonyl-[protein] + ADP + H(+)</text>
        <dbReference type="Rhea" id="RHEA:46608"/>
        <dbReference type="Rhea" id="RHEA-COMP:11060"/>
        <dbReference type="Rhea" id="RHEA-COMP:11605"/>
        <dbReference type="ChEBI" id="CHEBI:15378"/>
        <dbReference type="ChEBI" id="CHEBI:30013"/>
        <dbReference type="ChEBI" id="CHEBI:30616"/>
        <dbReference type="ChEBI" id="CHEBI:61977"/>
        <dbReference type="ChEBI" id="CHEBI:456216"/>
        <dbReference type="EC" id="2.7.11.1"/>
    </reaction>
</comment>